<keyword evidence="2" id="KW-1185">Reference proteome</keyword>
<sequence length="66" mass="7226">MPIKFCRVDSINPKILTKHYEKAPDGTLTKSTVAHLTEGELTPVEVSDLREFGALVAGLKPHQALL</sequence>
<proteinExistence type="predicted"/>
<evidence type="ECO:0000313" key="1">
    <source>
        <dbReference type="EMBL" id="PZX36947.1"/>
    </source>
</evidence>
<dbReference type="EMBL" id="QKZQ01000026">
    <property type="protein sequence ID" value="PZX36947.1"/>
    <property type="molecule type" value="Genomic_DNA"/>
</dbReference>
<evidence type="ECO:0000313" key="2">
    <source>
        <dbReference type="Proteomes" id="UP000249364"/>
    </source>
</evidence>
<comment type="caution">
    <text evidence="1">The sequence shown here is derived from an EMBL/GenBank/DDBJ whole genome shotgun (WGS) entry which is preliminary data.</text>
</comment>
<gene>
    <name evidence="1" type="ORF">LY56_03354</name>
</gene>
<reference evidence="1 2" key="1">
    <citation type="submission" date="2018-06" db="EMBL/GenBank/DDBJ databases">
        <title>Genomic Encyclopedia of Archaeal and Bacterial Type Strains, Phase II (KMG-II): from individual species to whole genera.</title>
        <authorList>
            <person name="Goeker M."/>
        </authorList>
    </citation>
    <scope>NUCLEOTIDE SEQUENCE [LARGE SCALE GENOMIC DNA]</scope>
    <source>
        <strain evidence="1 2">DSM 13087</strain>
    </source>
</reference>
<dbReference type="AlphaFoldDB" id="A0A2W7PYG0"/>
<organism evidence="1 2">
    <name type="scientific">Roseinatronobacter thiooxidans</name>
    <dbReference type="NCBI Taxonomy" id="121821"/>
    <lineage>
        <taxon>Bacteria</taxon>
        <taxon>Pseudomonadati</taxon>
        <taxon>Pseudomonadota</taxon>
        <taxon>Alphaproteobacteria</taxon>
        <taxon>Rhodobacterales</taxon>
        <taxon>Paracoccaceae</taxon>
        <taxon>Roseinatronobacter</taxon>
    </lineage>
</organism>
<accession>A0A2W7PYG0</accession>
<protein>
    <submittedName>
        <fullName evidence="1">Uncharacterized protein</fullName>
    </submittedName>
</protein>
<name>A0A2W7PYG0_9RHOB</name>
<dbReference type="Proteomes" id="UP000249364">
    <property type="component" value="Unassembled WGS sequence"/>
</dbReference>